<dbReference type="Proteomes" id="UP001589610">
    <property type="component" value="Unassembled WGS sequence"/>
</dbReference>
<sequence length="179" mass="20130">MCDQKGGQTAMRRYILTGTPGAGKTTPLRAWRPSDTRRPRRRPRRSSRTGRRGDAEPWTLPSFIDKVVALQRRQLRPVITAPPVQFFDRSPVCTHALNTYAGQPVSSPCRPAPAIGGRRECTRRSRWASLGCSSAHRLTPYPSDRAARQLRLRQDQHRPSPASRPRPRLGRGQSGRHPA</sequence>
<dbReference type="EMBL" id="JBHMBS010000008">
    <property type="protein sequence ID" value="MFB9677680.1"/>
    <property type="molecule type" value="Genomic_DNA"/>
</dbReference>
<gene>
    <name evidence="3" type="ORF">ACFFRH_19555</name>
</gene>
<feature type="domain" description="NadR/Ttd14 AAA" evidence="2">
    <location>
        <begin position="13"/>
        <end position="108"/>
    </location>
</feature>
<organism evidence="3 4">
    <name type="scientific">Streptosporangium vulgare</name>
    <dbReference type="NCBI Taxonomy" id="46190"/>
    <lineage>
        <taxon>Bacteria</taxon>
        <taxon>Bacillati</taxon>
        <taxon>Actinomycetota</taxon>
        <taxon>Actinomycetes</taxon>
        <taxon>Streptosporangiales</taxon>
        <taxon>Streptosporangiaceae</taxon>
        <taxon>Streptosporangium</taxon>
    </lineage>
</organism>
<protein>
    <submittedName>
        <fullName evidence="3">AAA family ATPase</fullName>
    </submittedName>
</protein>
<evidence type="ECO:0000256" key="1">
    <source>
        <dbReference type="SAM" id="MobiDB-lite"/>
    </source>
</evidence>
<keyword evidence="4" id="KW-1185">Reference proteome</keyword>
<feature type="region of interest" description="Disordered" evidence="1">
    <location>
        <begin position="135"/>
        <end position="179"/>
    </location>
</feature>
<proteinExistence type="predicted"/>
<name>A0ABV5THV7_9ACTN</name>
<reference evidence="3 4" key="1">
    <citation type="submission" date="2024-09" db="EMBL/GenBank/DDBJ databases">
        <authorList>
            <person name="Sun Q."/>
            <person name="Mori K."/>
        </authorList>
    </citation>
    <scope>NUCLEOTIDE SEQUENCE [LARGE SCALE GENOMIC DNA]</scope>
    <source>
        <strain evidence="3 4">JCM 3028</strain>
    </source>
</reference>
<accession>A0ABV5THV7</accession>
<evidence type="ECO:0000313" key="4">
    <source>
        <dbReference type="Proteomes" id="UP001589610"/>
    </source>
</evidence>
<dbReference type="RefSeq" id="WP_386158339.1">
    <property type="nucleotide sequence ID" value="NZ_BAAAWW010000026.1"/>
</dbReference>
<dbReference type="Pfam" id="PF13521">
    <property type="entry name" value="AAA_28"/>
    <property type="match status" value="1"/>
</dbReference>
<evidence type="ECO:0000313" key="3">
    <source>
        <dbReference type="EMBL" id="MFB9677680.1"/>
    </source>
</evidence>
<comment type="caution">
    <text evidence="3">The sequence shown here is derived from an EMBL/GenBank/DDBJ whole genome shotgun (WGS) entry which is preliminary data.</text>
</comment>
<evidence type="ECO:0000259" key="2">
    <source>
        <dbReference type="Pfam" id="PF13521"/>
    </source>
</evidence>
<feature type="compositionally biased region" description="Basic residues" evidence="1">
    <location>
        <begin position="38"/>
        <end position="50"/>
    </location>
</feature>
<feature type="region of interest" description="Disordered" evidence="1">
    <location>
        <begin position="1"/>
        <end position="57"/>
    </location>
</feature>
<dbReference type="InterPro" id="IPR038727">
    <property type="entry name" value="NadR/Ttd14_AAA_dom"/>
</dbReference>